<dbReference type="AlphaFoldDB" id="A0A0F9VJ06"/>
<protein>
    <submittedName>
        <fullName evidence="1">Uncharacterized protein</fullName>
    </submittedName>
</protein>
<comment type="caution">
    <text evidence="1">The sequence shown here is derived from an EMBL/GenBank/DDBJ whole genome shotgun (WGS) entry which is preliminary data.</text>
</comment>
<name>A0A0F9VJ06_9ZZZZ</name>
<accession>A0A0F9VJ06</accession>
<proteinExistence type="predicted"/>
<reference evidence="1" key="1">
    <citation type="journal article" date="2015" name="Nature">
        <title>Complex archaea that bridge the gap between prokaryotes and eukaryotes.</title>
        <authorList>
            <person name="Spang A."/>
            <person name="Saw J.H."/>
            <person name="Jorgensen S.L."/>
            <person name="Zaremba-Niedzwiedzka K."/>
            <person name="Martijn J."/>
            <person name="Lind A.E."/>
            <person name="van Eijk R."/>
            <person name="Schleper C."/>
            <person name="Guy L."/>
            <person name="Ettema T.J."/>
        </authorList>
    </citation>
    <scope>NUCLEOTIDE SEQUENCE</scope>
</reference>
<dbReference type="EMBL" id="LAZR01000044">
    <property type="protein sequence ID" value="KKN99777.1"/>
    <property type="molecule type" value="Genomic_DNA"/>
</dbReference>
<organism evidence="1">
    <name type="scientific">marine sediment metagenome</name>
    <dbReference type="NCBI Taxonomy" id="412755"/>
    <lineage>
        <taxon>unclassified sequences</taxon>
        <taxon>metagenomes</taxon>
        <taxon>ecological metagenomes</taxon>
    </lineage>
</organism>
<sequence length="65" mass="7449">MSKMIDGKPVNITNVTIMRNEAEETIKRRFIIMVFELVKKEERGIGITKRSEKTCAICGEISMMV</sequence>
<gene>
    <name evidence="1" type="ORF">LCGC14_0131980</name>
</gene>
<evidence type="ECO:0000313" key="1">
    <source>
        <dbReference type="EMBL" id="KKN99777.1"/>
    </source>
</evidence>
<feature type="non-terminal residue" evidence="1">
    <location>
        <position position="65"/>
    </location>
</feature>